<name>A0ABN2J0V7_9ACTN</name>
<keyword evidence="1" id="KW-0812">Transmembrane</keyword>
<protein>
    <submittedName>
        <fullName evidence="3">Uncharacterized protein</fullName>
    </submittedName>
</protein>
<feature type="signal peptide" evidence="2">
    <location>
        <begin position="1"/>
        <end position="24"/>
    </location>
</feature>
<keyword evidence="4" id="KW-1185">Reference proteome</keyword>
<accession>A0ABN2J0V7</accession>
<evidence type="ECO:0000313" key="3">
    <source>
        <dbReference type="EMBL" id="GAA1715191.1"/>
    </source>
</evidence>
<keyword evidence="1" id="KW-1133">Transmembrane helix</keyword>
<proteinExistence type="predicted"/>
<dbReference type="PROSITE" id="PS51257">
    <property type="entry name" value="PROKAR_LIPOPROTEIN"/>
    <property type="match status" value="1"/>
</dbReference>
<feature type="transmembrane region" description="Helical" evidence="1">
    <location>
        <begin position="61"/>
        <end position="83"/>
    </location>
</feature>
<dbReference type="RefSeq" id="WP_344314827.1">
    <property type="nucleotide sequence ID" value="NZ_BAAANY010000039.1"/>
</dbReference>
<reference evidence="3 4" key="1">
    <citation type="journal article" date="2019" name="Int. J. Syst. Evol. Microbiol.">
        <title>The Global Catalogue of Microorganisms (GCM) 10K type strain sequencing project: providing services to taxonomists for standard genome sequencing and annotation.</title>
        <authorList>
            <consortium name="The Broad Institute Genomics Platform"/>
            <consortium name="The Broad Institute Genome Sequencing Center for Infectious Disease"/>
            <person name="Wu L."/>
            <person name="Ma J."/>
        </authorList>
    </citation>
    <scope>NUCLEOTIDE SEQUENCE [LARGE SCALE GENOMIC DNA]</scope>
    <source>
        <strain evidence="3 4">JCM 14718</strain>
    </source>
</reference>
<feature type="chain" id="PRO_5047198809" evidence="2">
    <location>
        <begin position="25"/>
        <end position="96"/>
    </location>
</feature>
<evidence type="ECO:0000256" key="1">
    <source>
        <dbReference type="SAM" id="Phobius"/>
    </source>
</evidence>
<dbReference type="EMBL" id="BAAANY010000039">
    <property type="protein sequence ID" value="GAA1715191.1"/>
    <property type="molecule type" value="Genomic_DNA"/>
</dbReference>
<sequence length="96" mass="10200">MRSSQVRRGIVAVGLFLTTTVLLAACNLAPDDPGPGESPRAPVSGYPSVPPSSQLAGGQPWWPYVIFGALMLILIVIGVVLATGPKRRRPPRKAKR</sequence>
<keyword evidence="2" id="KW-0732">Signal</keyword>
<dbReference type="Proteomes" id="UP001500618">
    <property type="component" value="Unassembled WGS sequence"/>
</dbReference>
<evidence type="ECO:0000313" key="4">
    <source>
        <dbReference type="Proteomes" id="UP001500618"/>
    </source>
</evidence>
<evidence type="ECO:0000256" key="2">
    <source>
        <dbReference type="SAM" id="SignalP"/>
    </source>
</evidence>
<organism evidence="3 4">
    <name type="scientific">Fodinicola feengrottensis</name>
    <dbReference type="NCBI Taxonomy" id="435914"/>
    <lineage>
        <taxon>Bacteria</taxon>
        <taxon>Bacillati</taxon>
        <taxon>Actinomycetota</taxon>
        <taxon>Actinomycetes</taxon>
        <taxon>Mycobacteriales</taxon>
        <taxon>Fodinicola</taxon>
    </lineage>
</organism>
<comment type="caution">
    <text evidence="3">The sequence shown here is derived from an EMBL/GenBank/DDBJ whole genome shotgun (WGS) entry which is preliminary data.</text>
</comment>
<keyword evidence="1" id="KW-0472">Membrane</keyword>
<gene>
    <name evidence="3" type="ORF">GCM10009765_75120</name>
</gene>